<evidence type="ECO:0000256" key="2">
    <source>
        <dbReference type="PROSITE-ProRule" id="PRU00169"/>
    </source>
</evidence>
<gene>
    <name evidence="4" type="ORF">Rcae01_02204</name>
</gene>
<protein>
    <recommendedName>
        <fullName evidence="3">Response regulatory domain-containing protein</fullName>
    </recommendedName>
</protein>
<dbReference type="CDD" id="cd00156">
    <property type="entry name" value="REC"/>
    <property type="match status" value="1"/>
</dbReference>
<dbReference type="Pfam" id="PF00072">
    <property type="entry name" value="Response_reg"/>
    <property type="match status" value="1"/>
</dbReference>
<evidence type="ECO:0000313" key="5">
    <source>
        <dbReference type="Proteomes" id="UP001416858"/>
    </source>
</evidence>
<feature type="modified residue" description="4-aspartylphosphate" evidence="2">
    <location>
        <position position="54"/>
    </location>
</feature>
<dbReference type="RefSeq" id="WP_345683674.1">
    <property type="nucleotide sequence ID" value="NZ_BAABRO010000004.1"/>
</dbReference>
<name>A0ABP9VQ02_9BACT</name>
<dbReference type="SUPFAM" id="SSF52172">
    <property type="entry name" value="CheY-like"/>
    <property type="match status" value="1"/>
</dbReference>
<evidence type="ECO:0000259" key="3">
    <source>
        <dbReference type="PROSITE" id="PS50110"/>
    </source>
</evidence>
<reference evidence="4 5" key="1">
    <citation type="submission" date="2024-02" db="EMBL/GenBank/DDBJ databases">
        <title>Rhodopirellula caenicola NBRC 110016.</title>
        <authorList>
            <person name="Ichikawa N."/>
            <person name="Katano-Makiyama Y."/>
            <person name="Hidaka K."/>
        </authorList>
    </citation>
    <scope>NUCLEOTIDE SEQUENCE [LARGE SCALE GENOMIC DNA]</scope>
    <source>
        <strain evidence="4 5">NBRC 110016</strain>
    </source>
</reference>
<dbReference type="SMART" id="SM00448">
    <property type="entry name" value="REC"/>
    <property type="match status" value="1"/>
</dbReference>
<organism evidence="4 5">
    <name type="scientific">Novipirellula caenicola</name>
    <dbReference type="NCBI Taxonomy" id="1536901"/>
    <lineage>
        <taxon>Bacteria</taxon>
        <taxon>Pseudomonadati</taxon>
        <taxon>Planctomycetota</taxon>
        <taxon>Planctomycetia</taxon>
        <taxon>Pirellulales</taxon>
        <taxon>Pirellulaceae</taxon>
        <taxon>Novipirellula</taxon>
    </lineage>
</organism>
<dbReference type="InterPro" id="IPR011006">
    <property type="entry name" value="CheY-like_superfamily"/>
</dbReference>
<proteinExistence type="predicted"/>
<keyword evidence="1 2" id="KW-0597">Phosphoprotein</keyword>
<dbReference type="Proteomes" id="UP001416858">
    <property type="component" value="Unassembled WGS sequence"/>
</dbReference>
<dbReference type="InterPro" id="IPR050595">
    <property type="entry name" value="Bact_response_regulator"/>
</dbReference>
<evidence type="ECO:0000313" key="4">
    <source>
        <dbReference type="EMBL" id="GAA5506751.1"/>
    </source>
</evidence>
<dbReference type="PANTHER" id="PTHR44591">
    <property type="entry name" value="STRESS RESPONSE REGULATOR PROTEIN 1"/>
    <property type="match status" value="1"/>
</dbReference>
<sequence>MQSLHVLVIEDDIDFAQTLEITLRASNHDVTVTHNWLSVMAKLRTEQFDLIIADIETPTGNGLTAMEFLNQDDSVAKIEKVFVTGREDAETLRRCREMNAGYLHKTPRVFAELDQFIRTRCDHRSLARV</sequence>
<dbReference type="PROSITE" id="PS50110">
    <property type="entry name" value="RESPONSE_REGULATORY"/>
    <property type="match status" value="1"/>
</dbReference>
<comment type="caution">
    <text evidence="4">The sequence shown here is derived from an EMBL/GenBank/DDBJ whole genome shotgun (WGS) entry which is preliminary data.</text>
</comment>
<evidence type="ECO:0000256" key="1">
    <source>
        <dbReference type="ARBA" id="ARBA00022553"/>
    </source>
</evidence>
<keyword evidence="5" id="KW-1185">Reference proteome</keyword>
<dbReference type="PANTHER" id="PTHR44591:SF23">
    <property type="entry name" value="CHEY SUBFAMILY"/>
    <property type="match status" value="1"/>
</dbReference>
<dbReference type="Gene3D" id="3.40.50.2300">
    <property type="match status" value="1"/>
</dbReference>
<dbReference type="InterPro" id="IPR001789">
    <property type="entry name" value="Sig_transdc_resp-reg_receiver"/>
</dbReference>
<dbReference type="EMBL" id="BAABRO010000004">
    <property type="protein sequence ID" value="GAA5506751.1"/>
    <property type="molecule type" value="Genomic_DNA"/>
</dbReference>
<feature type="domain" description="Response regulatory" evidence="3">
    <location>
        <begin position="5"/>
        <end position="121"/>
    </location>
</feature>
<accession>A0ABP9VQ02</accession>